<evidence type="ECO:0000313" key="3">
    <source>
        <dbReference type="Proteomes" id="UP001153709"/>
    </source>
</evidence>
<dbReference type="InterPro" id="IPR035959">
    <property type="entry name" value="RutC-like_sf"/>
</dbReference>
<dbReference type="AlphaFoldDB" id="A0A9N9XCF8"/>
<dbReference type="GO" id="GO:0005739">
    <property type="term" value="C:mitochondrion"/>
    <property type="evidence" value="ECO:0007669"/>
    <property type="project" value="TreeGrafter"/>
</dbReference>
<proteinExistence type="inferred from homology"/>
<evidence type="ECO:0000256" key="1">
    <source>
        <dbReference type="ARBA" id="ARBA00010552"/>
    </source>
</evidence>
<dbReference type="EMBL" id="OU898279">
    <property type="protein sequence ID" value="CAG9833922.1"/>
    <property type="molecule type" value="Genomic_DNA"/>
</dbReference>
<dbReference type="Pfam" id="PF01042">
    <property type="entry name" value="Ribonuc_L-PSP"/>
    <property type="match status" value="1"/>
</dbReference>
<accession>A0A9N9XCF8</accession>
<dbReference type="CDD" id="cd00448">
    <property type="entry name" value="YjgF_YER057c_UK114_family"/>
    <property type="match status" value="1"/>
</dbReference>
<evidence type="ECO:0000313" key="2">
    <source>
        <dbReference type="EMBL" id="CAG9833922.1"/>
    </source>
</evidence>
<dbReference type="Gene3D" id="3.30.1330.40">
    <property type="entry name" value="RutC-like"/>
    <property type="match status" value="1"/>
</dbReference>
<dbReference type="SUPFAM" id="SSF55298">
    <property type="entry name" value="YjgF-like"/>
    <property type="match status" value="1"/>
</dbReference>
<reference evidence="2" key="1">
    <citation type="submission" date="2022-01" db="EMBL/GenBank/DDBJ databases">
        <authorList>
            <person name="King R."/>
        </authorList>
    </citation>
    <scope>NUCLEOTIDE SEQUENCE</scope>
</reference>
<dbReference type="Proteomes" id="UP001153709">
    <property type="component" value="Chromosome 4"/>
</dbReference>
<dbReference type="InterPro" id="IPR006056">
    <property type="entry name" value="RidA"/>
</dbReference>
<dbReference type="NCBIfam" id="TIGR00004">
    <property type="entry name" value="Rid family detoxifying hydrolase"/>
    <property type="match status" value="1"/>
</dbReference>
<sequence>MANLVRKIVLSTKAPAPVVPVYSQAVSFNNMLFLSGSLGISKDTNKLVEGGAASEATQAIENIKNILEAGNSNLSQVLKSTIYLKDIKDYTAVNEVYFKYFNKDPPARTAFQVAVLPMNASVEIEVIAAVGNVVTSHAKL</sequence>
<dbReference type="OrthoDB" id="309640at2759"/>
<organism evidence="2 3">
    <name type="scientific">Diabrotica balteata</name>
    <name type="common">Banded cucumber beetle</name>
    <dbReference type="NCBI Taxonomy" id="107213"/>
    <lineage>
        <taxon>Eukaryota</taxon>
        <taxon>Metazoa</taxon>
        <taxon>Ecdysozoa</taxon>
        <taxon>Arthropoda</taxon>
        <taxon>Hexapoda</taxon>
        <taxon>Insecta</taxon>
        <taxon>Pterygota</taxon>
        <taxon>Neoptera</taxon>
        <taxon>Endopterygota</taxon>
        <taxon>Coleoptera</taxon>
        <taxon>Polyphaga</taxon>
        <taxon>Cucujiformia</taxon>
        <taxon>Chrysomeloidea</taxon>
        <taxon>Chrysomelidae</taxon>
        <taxon>Galerucinae</taxon>
        <taxon>Diabroticina</taxon>
        <taxon>Diabroticites</taxon>
        <taxon>Diabrotica</taxon>
    </lineage>
</organism>
<dbReference type="GO" id="GO:0005829">
    <property type="term" value="C:cytosol"/>
    <property type="evidence" value="ECO:0007669"/>
    <property type="project" value="TreeGrafter"/>
</dbReference>
<name>A0A9N9XCF8_DIABA</name>
<protein>
    <submittedName>
        <fullName evidence="2">Uncharacterized protein</fullName>
    </submittedName>
</protein>
<gene>
    <name evidence="2" type="ORF">DIABBA_LOCUS7280</name>
</gene>
<comment type="similarity">
    <text evidence="1">Belongs to the RutC family.</text>
</comment>
<dbReference type="InterPro" id="IPR006175">
    <property type="entry name" value="YjgF/YER057c/UK114"/>
</dbReference>
<keyword evidence="3" id="KW-1185">Reference proteome</keyword>
<dbReference type="PANTHER" id="PTHR11803">
    <property type="entry name" value="2-IMINOBUTANOATE/2-IMINOPROPANOATE DEAMINASE RIDA"/>
    <property type="match status" value="1"/>
</dbReference>
<dbReference type="GO" id="GO:0019239">
    <property type="term" value="F:deaminase activity"/>
    <property type="evidence" value="ECO:0007669"/>
    <property type="project" value="TreeGrafter"/>
</dbReference>
<dbReference type="PANTHER" id="PTHR11803:SF39">
    <property type="entry name" value="2-IMINOBUTANOATE_2-IMINOPROPANOATE DEAMINASE"/>
    <property type="match status" value="1"/>
</dbReference>
<dbReference type="FunFam" id="3.30.1330.40:FF:000001">
    <property type="entry name" value="L-PSP family endoribonuclease"/>
    <property type="match status" value="1"/>
</dbReference>